<dbReference type="CDD" id="cd00093">
    <property type="entry name" value="HTH_XRE"/>
    <property type="match status" value="1"/>
</dbReference>
<dbReference type="PANTHER" id="PTHR44129">
    <property type="entry name" value="WD REPEAT-CONTAINING PROTEIN POP1"/>
    <property type="match status" value="1"/>
</dbReference>
<dbReference type="Pfam" id="PF20703">
    <property type="entry name" value="nSTAND1"/>
    <property type="match status" value="1"/>
</dbReference>
<keyword evidence="1 3" id="KW-0853">WD repeat</keyword>
<dbReference type="InterPro" id="IPR001680">
    <property type="entry name" value="WD40_rpt"/>
</dbReference>
<dbReference type="CDD" id="cd00200">
    <property type="entry name" value="WD40"/>
    <property type="match status" value="2"/>
</dbReference>
<evidence type="ECO:0000313" key="5">
    <source>
        <dbReference type="EMBL" id="MFC3986751.1"/>
    </source>
</evidence>
<dbReference type="InterPro" id="IPR001387">
    <property type="entry name" value="Cro/C1-type_HTH"/>
</dbReference>
<dbReference type="Pfam" id="PF13560">
    <property type="entry name" value="HTH_31"/>
    <property type="match status" value="1"/>
</dbReference>
<dbReference type="InterPro" id="IPR036322">
    <property type="entry name" value="WD40_repeat_dom_sf"/>
</dbReference>
<dbReference type="SUPFAM" id="SSF82171">
    <property type="entry name" value="DPP6 N-terminal domain-like"/>
    <property type="match status" value="1"/>
</dbReference>
<dbReference type="InterPro" id="IPR020472">
    <property type="entry name" value="WD40_PAC1"/>
</dbReference>
<feature type="repeat" description="WD" evidence="3">
    <location>
        <begin position="982"/>
        <end position="1017"/>
    </location>
</feature>
<evidence type="ECO:0000256" key="3">
    <source>
        <dbReference type="PROSITE-ProRule" id="PRU00221"/>
    </source>
</evidence>
<dbReference type="InterPro" id="IPR019775">
    <property type="entry name" value="WD40_repeat_CS"/>
</dbReference>
<dbReference type="Gene3D" id="3.40.50.300">
    <property type="entry name" value="P-loop containing nucleotide triphosphate hydrolases"/>
    <property type="match status" value="1"/>
</dbReference>
<evidence type="ECO:0000256" key="1">
    <source>
        <dbReference type="ARBA" id="ARBA00022574"/>
    </source>
</evidence>
<dbReference type="SUPFAM" id="SSF52540">
    <property type="entry name" value="P-loop containing nucleoside triphosphate hydrolases"/>
    <property type="match status" value="1"/>
</dbReference>
<feature type="repeat" description="WD" evidence="3">
    <location>
        <begin position="1025"/>
        <end position="1058"/>
    </location>
</feature>
<dbReference type="PROSITE" id="PS50294">
    <property type="entry name" value="WD_REPEATS_REGION"/>
    <property type="match status" value="10"/>
</dbReference>
<dbReference type="InterPro" id="IPR027417">
    <property type="entry name" value="P-loop_NTPase"/>
</dbReference>
<comment type="caution">
    <text evidence="5">The sequence shown here is derived from an EMBL/GenBank/DDBJ whole genome shotgun (WGS) entry which is preliminary data.</text>
</comment>
<dbReference type="Proteomes" id="UP001595698">
    <property type="component" value="Unassembled WGS sequence"/>
</dbReference>
<evidence type="ECO:0000256" key="2">
    <source>
        <dbReference type="ARBA" id="ARBA00022737"/>
    </source>
</evidence>
<dbReference type="PROSITE" id="PS50082">
    <property type="entry name" value="WD_REPEATS_2"/>
    <property type="match status" value="11"/>
</dbReference>
<feature type="repeat" description="WD" evidence="3">
    <location>
        <begin position="679"/>
        <end position="720"/>
    </location>
</feature>
<feature type="repeat" description="WD" evidence="3">
    <location>
        <begin position="591"/>
        <end position="632"/>
    </location>
</feature>
<feature type="repeat" description="WD" evidence="3">
    <location>
        <begin position="1154"/>
        <end position="1188"/>
    </location>
</feature>
<gene>
    <name evidence="5" type="ORF">ACFOYY_41940</name>
</gene>
<evidence type="ECO:0000313" key="6">
    <source>
        <dbReference type="Proteomes" id="UP001595698"/>
    </source>
</evidence>
<proteinExistence type="predicted"/>
<dbReference type="SMART" id="SM00320">
    <property type="entry name" value="WD40"/>
    <property type="match status" value="13"/>
</dbReference>
<dbReference type="RefSeq" id="WP_386197105.1">
    <property type="nucleotide sequence ID" value="NZ_JBHSBC010000066.1"/>
</dbReference>
<feature type="repeat" description="WD" evidence="3">
    <location>
        <begin position="852"/>
        <end position="884"/>
    </location>
</feature>
<feature type="repeat" description="WD" evidence="3">
    <location>
        <begin position="1111"/>
        <end position="1152"/>
    </location>
</feature>
<keyword evidence="2" id="KW-0677">Repeat</keyword>
<dbReference type="EMBL" id="JBHSBC010000066">
    <property type="protein sequence ID" value="MFC3986751.1"/>
    <property type="molecule type" value="Genomic_DNA"/>
</dbReference>
<feature type="repeat" description="WD" evidence="3">
    <location>
        <begin position="1068"/>
        <end position="1101"/>
    </location>
</feature>
<feature type="repeat" description="WD" evidence="3">
    <location>
        <begin position="938"/>
        <end position="979"/>
    </location>
</feature>
<dbReference type="PROSITE" id="PS00678">
    <property type="entry name" value="WD_REPEATS_1"/>
    <property type="match status" value="2"/>
</dbReference>
<dbReference type="Gene3D" id="2.130.10.10">
    <property type="entry name" value="YVTN repeat-like/Quinoprotein amine dehydrogenase"/>
    <property type="match status" value="5"/>
</dbReference>
<dbReference type="InterPro" id="IPR015943">
    <property type="entry name" value="WD40/YVTN_repeat-like_dom_sf"/>
</dbReference>
<keyword evidence="6" id="KW-1185">Reference proteome</keyword>
<reference evidence="6" key="1">
    <citation type="journal article" date="2019" name="Int. J. Syst. Evol. Microbiol.">
        <title>The Global Catalogue of Microorganisms (GCM) 10K type strain sequencing project: providing services to taxonomists for standard genome sequencing and annotation.</title>
        <authorList>
            <consortium name="The Broad Institute Genomics Platform"/>
            <consortium name="The Broad Institute Genome Sequencing Center for Infectious Disease"/>
            <person name="Wu L."/>
            <person name="Ma J."/>
        </authorList>
    </citation>
    <scope>NUCLEOTIDE SEQUENCE [LARGE SCALE GENOMIC DNA]</scope>
    <source>
        <strain evidence="6">TBRC 7912</strain>
    </source>
</reference>
<name>A0ABV8FFN2_9ACTN</name>
<protein>
    <recommendedName>
        <fullName evidence="4">HTH cro/C1-type domain-containing protein</fullName>
    </recommendedName>
</protein>
<dbReference type="PRINTS" id="PR00320">
    <property type="entry name" value="GPROTEINBRPT"/>
</dbReference>
<dbReference type="InterPro" id="IPR049052">
    <property type="entry name" value="nSTAND1"/>
</dbReference>
<feature type="domain" description="HTH cro/C1-type" evidence="4">
    <location>
        <begin position="21"/>
        <end position="77"/>
    </location>
</feature>
<feature type="repeat" description="WD" evidence="3">
    <location>
        <begin position="895"/>
        <end position="936"/>
    </location>
</feature>
<dbReference type="Pfam" id="PF00400">
    <property type="entry name" value="WD40"/>
    <property type="match status" value="10"/>
</dbReference>
<dbReference type="SUPFAM" id="SSF50978">
    <property type="entry name" value="WD40 repeat-like"/>
    <property type="match status" value="1"/>
</dbReference>
<evidence type="ECO:0000259" key="4">
    <source>
        <dbReference type="SMART" id="SM00530"/>
    </source>
</evidence>
<feature type="repeat" description="WD" evidence="3">
    <location>
        <begin position="643"/>
        <end position="677"/>
    </location>
</feature>
<organism evidence="5 6">
    <name type="scientific">Streptosporangium jomthongense</name>
    <dbReference type="NCBI Taxonomy" id="1193683"/>
    <lineage>
        <taxon>Bacteria</taxon>
        <taxon>Bacillati</taxon>
        <taxon>Actinomycetota</taxon>
        <taxon>Actinomycetes</taxon>
        <taxon>Streptosporangiales</taxon>
        <taxon>Streptosporangiaceae</taxon>
        <taxon>Streptosporangium</taxon>
    </lineage>
</organism>
<dbReference type="InterPro" id="IPR050349">
    <property type="entry name" value="WD_LIS1/nudF_dynein_reg"/>
</dbReference>
<dbReference type="SMART" id="SM00530">
    <property type="entry name" value="HTH_XRE"/>
    <property type="match status" value="1"/>
</dbReference>
<sequence>MGRSETPLDPTAGVAQRFAYELRKLRQEAGGPTYREMADRAGYSVSVLSRAAAGQRLASWPVVEAYVRACGGDVAGWRTRWRQAAEEHASPAAGEEERAAPYQGLTHYDVGDRDRFFGRQRLLDQVTGMLERRRLAAVFGPSGSGKSSLLRAGLIPAARYGALGEPVPAVVTLTPGAHPMREHAGTFTAFTGGELVVVDQFEELFTLCSDVAERAAFIDLLLATAGPGGGRVVLAVRADFFGRCAEHPTLTEALQGSTVLVGPMNRQELREAIVKPAVAAGLIVERALTDRIIEDVAGEAGGLPLMSHALLETWRRRRGTLLTLEGYERAGGVHGAIAATAEQVYTHLSPEQADQAKRVLLRLVSPGEQAADTRCPVSYEDFDHVAHPEGVLERLARVRLVTLHDDHVELTHEALITSWPRLRAWIDQERELLRLRRRLGEAAALWNEHGRDAGVLYRGTRLTAAKPLLSHPDDLTVAEQAFLRASVRAAESADRATARRRRLARLAVAALAVLAIVASGAAVSAVAAARQVDARGREILAQLVAKRSDELAATDPALSGLLAAASWRFASTAEARYDMLTMLTGSLDGVLRNPTGAVTTVVFSPDGRLLATAGADGSVQLWQFASHQLVSTLFVGPARYGAVLTMAFSPDGRLLATAGVGEDVRLWEVATRRLVGTLPTSHTTAVTTMQFSRDGVRLNTADDEGGVQVWDVVARRPVATLPIASARGAVMVAFSPDGTTVSASYLDGARVQRWDLATRRMKGPMFDGDVGMSPRVRFSADGAVAATFGMASPSVRLWDAATGSPVGRPLPTGYTGDLALSSDGAMLAVVDEGGRRIRLWDARTQRPVGVPLSGHTGPIANIAFSPSGGILASVSDDGTIRLWNTATFHEISGLPSGHTLDVTAVAFSPDSRLLVSGGTDKTFRLWDVTTRHLSGSPVTGSASGIATLAFSPDGRLLATSGSDANVHLWDAVTRQPVGALALGNSESVVNSVAFSPDGRLLAAGNWRGVIRLWDVASHLPVGAPLVRGSRPVNSVAFSPDGRLLAAGNWRGVIQLWDVVSQLPVGAPLEGHNGPVNSVAFSPDGRLLATGGQDRTIRLWDMVTRLPVGAPLEGHNGPVNSVAFSPDGRLLATGGEDRTIRLWDMATRRPIGTPLSGHSRAVRTVAFSPDGRLLATGGEDRTIRLWKTELPPDPPAAVCAAVGRSLTRQEWQQYVPGESYQQICP</sequence>
<accession>A0ABV8FFN2</accession>